<dbReference type="Gene3D" id="2.10.55.10">
    <property type="entry name" value="Leishmanolysin domain 3"/>
    <property type="match status" value="1"/>
</dbReference>
<dbReference type="EC" id="3.4.24.-" evidence="7"/>
<dbReference type="Proteomes" id="UP000290809">
    <property type="component" value="Unassembled WGS sequence"/>
</dbReference>
<comment type="similarity">
    <text evidence="1 7">Belongs to the peptidase M8 family.</text>
</comment>
<evidence type="ECO:0000256" key="6">
    <source>
        <dbReference type="ARBA" id="ARBA00023049"/>
    </source>
</evidence>
<name>A0A430Q783_SCHBO</name>
<organism evidence="8 9">
    <name type="scientific">Schistosoma bovis</name>
    <name type="common">Blood fluke</name>
    <dbReference type="NCBI Taxonomy" id="6184"/>
    <lineage>
        <taxon>Eukaryota</taxon>
        <taxon>Metazoa</taxon>
        <taxon>Spiralia</taxon>
        <taxon>Lophotrochozoa</taxon>
        <taxon>Platyhelminthes</taxon>
        <taxon>Trematoda</taxon>
        <taxon>Digenea</taxon>
        <taxon>Strigeidida</taxon>
        <taxon>Schistosomatoidea</taxon>
        <taxon>Schistosomatidae</taxon>
        <taxon>Schistosoma</taxon>
    </lineage>
</organism>
<dbReference type="SUPFAM" id="SSF55486">
    <property type="entry name" value="Metalloproteases ('zincins'), catalytic domain"/>
    <property type="match status" value="1"/>
</dbReference>
<keyword evidence="6 7" id="KW-0482">Metalloprotease</keyword>
<dbReference type="EMBL" id="QMKO01002429">
    <property type="protein sequence ID" value="RTG83534.1"/>
    <property type="molecule type" value="Genomic_DNA"/>
</dbReference>
<evidence type="ECO:0000256" key="3">
    <source>
        <dbReference type="ARBA" id="ARBA00022723"/>
    </source>
</evidence>
<protein>
    <recommendedName>
        <fullName evidence="7">Leishmanolysin-like peptidase</fullName>
        <ecNumber evidence="7">3.4.24.-</ecNumber>
    </recommendedName>
</protein>
<keyword evidence="2 7" id="KW-0645">Protease</keyword>
<comment type="cofactor">
    <cofactor evidence="7">
        <name>Zn(2+)</name>
        <dbReference type="ChEBI" id="CHEBI:29105"/>
    </cofactor>
    <text evidence="7">Binds 1 zinc ion per subunit.</text>
</comment>
<gene>
    <name evidence="8" type="ORF">DC041_0011905</name>
</gene>
<evidence type="ECO:0000313" key="9">
    <source>
        <dbReference type="Proteomes" id="UP000290809"/>
    </source>
</evidence>
<keyword evidence="9" id="KW-1185">Reference proteome</keyword>
<dbReference type="GO" id="GO:0004222">
    <property type="term" value="F:metalloendopeptidase activity"/>
    <property type="evidence" value="ECO:0007669"/>
    <property type="project" value="UniProtKB-UniRule"/>
</dbReference>
<sequence>MATEFHWGKGLGCDFVMKSCYEFIKNRKRRGQDIQPFCDKPNEIKCLGSQNAKAFCTLYKREGDIKPEFQYMDNSFNVSVNERKYYRGLDRYDYCPVFDVSYHSLYTYYWCKHYDTVLYVRCLLKGK</sequence>
<proteinExistence type="inferred from homology"/>
<reference evidence="8 9" key="1">
    <citation type="journal article" date="2019" name="PLoS Pathog.">
        <title>Genome sequence of the bovine parasite Schistosoma bovis Tanzania.</title>
        <authorList>
            <person name="Oey H."/>
            <person name="Zakrzewski M."/>
            <person name="Gobert G."/>
            <person name="Gravermann K."/>
            <person name="Stoye J."/>
            <person name="Jones M."/>
            <person name="Mcmanus D."/>
            <person name="Krause L."/>
        </authorList>
    </citation>
    <scope>NUCLEOTIDE SEQUENCE [LARGE SCALE GENOMIC DNA]</scope>
    <source>
        <strain evidence="8 9">TAN1997</strain>
    </source>
</reference>
<dbReference type="Pfam" id="PF01457">
    <property type="entry name" value="Peptidase_M8"/>
    <property type="match status" value="1"/>
</dbReference>
<dbReference type="AlphaFoldDB" id="A0A430Q783"/>
<dbReference type="GO" id="GO:0046872">
    <property type="term" value="F:metal ion binding"/>
    <property type="evidence" value="ECO:0007669"/>
    <property type="project" value="UniProtKB-KW"/>
</dbReference>
<evidence type="ECO:0000256" key="1">
    <source>
        <dbReference type="ARBA" id="ARBA00005860"/>
    </source>
</evidence>
<dbReference type="GO" id="GO:0006508">
    <property type="term" value="P:proteolysis"/>
    <property type="evidence" value="ECO:0007669"/>
    <property type="project" value="UniProtKB-KW"/>
</dbReference>
<evidence type="ECO:0000256" key="2">
    <source>
        <dbReference type="ARBA" id="ARBA00022670"/>
    </source>
</evidence>
<dbReference type="InterPro" id="IPR001577">
    <property type="entry name" value="Peptidase_M8"/>
</dbReference>
<keyword evidence="3 7" id="KW-0479">Metal-binding</keyword>
<dbReference type="GO" id="GO:0007155">
    <property type="term" value="P:cell adhesion"/>
    <property type="evidence" value="ECO:0007669"/>
    <property type="project" value="InterPro"/>
</dbReference>
<dbReference type="STRING" id="6184.A0A430Q783"/>
<comment type="caution">
    <text evidence="8">The sequence shown here is derived from an EMBL/GenBank/DDBJ whole genome shotgun (WGS) entry which is preliminary data.</text>
</comment>
<evidence type="ECO:0000313" key="8">
    <source>
        <dbReference type="EMBL" id="RTG83534.1"/>
    </source>
</evidence>
<evidence type="ECO:0000256" key="4">
    <source>
        <dbReference type="ARBA" id="ARBA00022801"/>
    </source>
</evidence>
<accession>A0A430Q783</accession>
<evidence type="ECO:0000256" key="7">
    <source>
        <dbReference type="RuleBase" id="RU366077"/>
    </source>
</evidence>
<dbReference type="GO" id="GO:0016020">
    <property type="term" value="C:membrane"/>
    <property type="evidence" value="ECO:0007669"/>
    <property type="project" value="InterPro"/>
</dbReference>
<keyword evidence="4 7" id="KW-0378">Hydrolase</keyword>
<evidence type="ECO:0000256" key="5">
    <source>
        <dbReference type="ARBA" id="ARBA00022833"/>
    </source>
</evidence>
<keyword evidence="5 7" id="KW-0862">Zinc</keyword>